<dbReference type="InterPro" id="IPR033931">
    <property type="entry name" value="PDK1-typ_PH"/>
</dbReference>
<feature type="compositionally biased region" description="Basic and acidic residues" evidence="12">
    <location>
        <begin position="362"/>
        <end position="383"/>
    </location>
</feature>
<feature type="region of interest" description="Disordered" evidence="12">
    <location>
        <begin position="1"/>
        <end position="37"/>
    </location>
</feature>
<dbReference type="CDD" id="cd05581">
    <property type="entry name" value="STKc_PDK1"/>
    <property type="match status" value="1"/>
</dbReference>
<protein>
    <recommendedName>
        <fullName evidence="2">non-specific serine/threonine protein kinase</fullName>
        <ecNumber evidence="2">2.7.11.1</ecNumber>
    </recommendedName>
</protein>
<dbReference type="InterPro" id="IPR050236">
    <property type="entry name" value="Ser_Thr_kinase_AGC"/>
</dbReference>
<feature type="region of interest" description="Disordered" evidence="12">
    <location>
        <begin position="324"/>
        <end position="383"/>
    </location>
</feature>
<dbReference type="InterPro" id="IPR000719">
    <property type="entry name" value="Prot_kinase_dom"/>
</dbReference>
<evidence type="ECO:0000256" key="1">
    <source>
        <dbReference type="ARBA" id="ARBA00010006"/>
    </source>
</evidence>
<dbReference type="Pfam" id="PF14593">
    <property type="entry name" value="PH_3"/>
    <property type="match status" value="1"/>
</dbReference>
<dbReference type="InterPro" id="IPR008271">
    <property type="entry name" value="Ser/Thr_kinase_AS"/>
</dbReference>
<dbReference type="SMART" id="SM00220">
    <property type="entry name" value="S_TKc"/>
    <property type="match status" value="1"/>
</dbReference>
<feature type="compositionally biased region" description="Basic and acidic residues" evidence="12">
    <location>
        <begin position="334"/>
        <end position="346"/>
    </location>
</feature>
<dbReference type="GO" id="GO:0004674">
    <property type="term" value="F:protein serine/threonine kinase activity"/>
    <property type="evidence" value="ECO:0007669"/>
    <property type="project" value="UniProtKB-KW"/>
</dbReference>
<sequence length="493" mass="56439">MLEIPDQPSSGALENGNQPTPSTPVLSPSLSSASRKRTPKDFSFGRVLGEGSYSTVYSAIEYTSGREFAVKVLDKRHIIKEKKVKYVTIEKSTLSKLHHPFIVRLHFTFQDNSSLYYVLDYAQNGELLSYIRKLGSFDENCTRFYVAEIITAMEYIHSQGIIHRDLKPENILLDNKMHIKLTDFGTAKILEEASEITSEELMEERTSSFVGTAEYVSPELLTDKAVSKSADFWALGCIIYQLLAGRPPFKGANEYQTFQKIIKLDYTFPVGFPKIAQDLVEQLLIADPQKRAGCDAGGIEKLKNHPFFEGINWHDLHKQEAPKLVPYLPPNPEHNVEELRSTEPDYVHPPTQPSLTEQDPFEEPRASIDPTHDPERAQKLQEQRKSKWSSFLLESELIVKSSKLTKRRGLFSKKRILILTDFPRLIYINEDKMTQAGEITWSKRLLPEYKNKKHFFVHTPNKTHYFEDSTGNALQWVDSINQLLKKSFDHSGN</sequence>
<dbReference type="InterPro" id="IPR011993">
    <property type="entry name" value="PH-like_dom_sf"/>
</dbReference>
<dbReference type="InterPro" id="IPR017441">
    <property type="entry name" value="Protein_kinase_ATP_BS"/>
</dbReference>
<evidence type="ECO:0000256" key="7">
    <source>
        <dbReference type="ARBA" id="ARBA00022840"/>
    </source>
</evidence>
<dbReference type="EMBL" id="JASJQH010007512">
    <property type="protein sequence ID" value="KAK9708034.1"/>
    <property type="molecule type" value="Genomic_DNA"/>
</dbReference>
<keyword evidence="6 14" id="KW-0418">Kinase</keyword>
<dbReference type="PROSITE" id="PS50011">
    <property type="entry name" value="PROTEIN_KINASE_DOM"/>
    <property type="match status" value="1"/>
</dbReference>
<keyword evidence="3 11" id="KW-0723">Serine/threonine-protein kinase</keyword>
<dbReference type="SUPFAM" id="SSF50729">
    <property type="entry name" value="PH domain-like"/>
    <property type="match status" value="1"/>
</dbReference>
<keyword evidence="4 14" id="KW-0808">Transferase</keyword>
<dbReference type="PROSITE" id="PS00108">
    <property type="entry name" value="PROTEIN_KINASE_ST"/>
    <property type="match status" value="1"/>
</dbReference>
<evidence type="ECO:0000256" key="4">
    <source>
        <dbReference type="ARBA" id="ARBA00022679"/>
    </source>
</evidence>
<dbReference type="Gene3D" id="3.30.200.20">
    <property type="entry name" value="Phosphorylase Kinase, domain 1"/>
    <property type="match status" value="1"/>
</dbReference>
<dbReference type="CDD" id="cd01262">
    <property type="entry name" value="PH_PDK1"/>
    <property type="match status" value="1"/>
</dbReference>
<evidence type="ECO:0000256" key="9">
    <source>
        <dbReference type="ARBA" id="ARBA00048679"/>
    </source>
</evidence>
<feature type="domain" description="Protein kinase" evidence="13">
    <location>
        <begin position="42"/>
        <end position="308"/>
    </location>
</feature>
<evidence type="ECO:0000256" key="6">
    <source>
        <dbReference type="ARBA" id="ARBA00022777"/>
    </source>
</evidence>
<comment type="similarity">
    <text evidence="1">Belongs to the protein kinase superfamily. AGC Ser/Thr protein kinase family. PDPK1 subfamily.</text>
</comment>
<feature type="binding site" evidence="10">
    <location>
        <position position="71"/>
    </location>
    <ligand>
        <name>ATP</name>
        <dbReference type="ChEBI" id="CHEBI:30616"/>
    </ligand>
</feature>
<organism evidence="14 15">
    <name type="scientific">Basidiobolus ranarum</name>
    <dbReference type="NCBI Taxonomy" id="34480"/>
    <lineage>
        <taxon>Eukaryota</taxon>
        <taxon>Fungi</taxon>
        <taxon>Fungi incertae sedis</taxon>
        <taxon>Zoopagomycota</taxon>
        <taxon>Entomophthoromycotina</taxon>
        <taxon>Basidiobolomycetes</taxon>
        <taxon>Basidiobolales</taxon>
        <taxon>Basidiobolaceae</taxon>
        <taxon>Basidiobolus</taxon>
    </lineage>
</organism>
<comment type="caution">
    <text evidence="14">The sequence shown here is derived from an EMBL/GenBank/DDBJ whole genome shotgun (WGS) entry which is preliminary data.</text>
</comment>
<dbReference type="Gene3D" id="1.10.510.10">
    <property type="entry name" value="Transferase(Phosphotransferase) domain 1"/>
    <property type="match status" value="1"/>
</dbReference>
<dbReference type="PANTHER" id="PTHR24356">
    <property type="entry name" value="SERINE/THREONINE-PROTEIN KINASE"/>
    <property type="match status" value="1"/>
</dbReference>
<keyword evidence="5 10" id="KW-0547">Nucleotide-binding</keyword>
<dbReference type="EC" id="2.7.11.1" evidence="2"/>
<comment type="catalytic activity">
    <reaction evidence="8">
        <text>L-threonyl-[protein] + ATP = O-phospho-L-threonyl-[protein] + ADP + H(+)</text>
        <dbReference type="Rhea" id="RHEA:46608"/>
        <dbReference type="Rhea" id="RHEA-COMP:11060"/>
        <dbReference type="Rhea" id="RHEA-COMP:11605"/>
        <dbReference type="ChEBI" id="CHEBI:15378"/>
        <dbReference type="ChEBI" id="CHEBI:30013"/>
        <dbReference type="ChEBI" id="CHEBI:30616"/>
        <dbReference type="ChEBI" id="CHEBI:61977"/>
        <dbReference type="ChEBI" id="CHEBI:456216"/>
        <dbReference type="EC" id="2.7.11.1"/>
    </reaction>
</comment>
<reference evidence="14 15" key="1">
    <citation type="submission" date="2023-04" db="EMBL/GenBank/DDBJ databases">
        <title>Genome of Basidiobolus ranarum AG-B5.</title>
        <authorList>
            <person name="Stajich J.E."/>
            <person name="Carter-House D."/>
            <person name="Gryganskyi A."/>
        </authorList>
    </citation>
    <scope>NUCLEOTIDE SEQUENCE [LARGE SCALE GENOMIC DNA]</scope>
    <source>
        <strain evidence="14 15">AG-B5</strain>
    </source>
</reference>
<evidence type="ECO:0000313" key="15">
    <source>
        <dbReference type="Proteomes" id="UP001479436"/>
    </source>
</evidence>
<evidence type="ECO:0000256" key="2">
    <source>
        <dbReference type="ARBA" id="ARBA00012513"/>
    </source>
</evidence>
<dbReference type="InterPro" id="IPR039046">
    <property type="entry name" value="PDPK1"/>
</dbReference>
<dbReference type="Gene3D" id="2.30.29.30">
    <property type="entry name" value="Pleckstrin-homology domain (PH domain)/Phosphotyrosine-binding domain (PTB)"/>
    <property type="match status" value="1"/>
</dbReference>
<evidence type="ECO:0000256" key="11">
    <source>
        <dbReference type="RuleBase" id="RU000304"/>
    </source>
</evidence>
<evidence type="ECO:0000256" key="3">
    <source>
        <dbReference type="ARBA" id="ARBA00022527"/>
    </source>
</evidence>
<dbReference type="Pfam" id="PF00069">
    <property type="entry name" value="Pkinase"/>
    <property type="match status" value="1"/>
</dbReference>
<dbReference type="PROSITE" id="PS00107">
    <property type="entry name" value="PROTEIN_KINASE_ATP"/>
    <property type="match status" value="1"/>
</dbReference>
<dbReference type="PANTHER" id="PTHR24356:SF163">
    <property type="entry name" value="3-PHOSPHOINOSITIDE-DEPENDENT PROTEIN KINASE 1-RELATED"/>
    <property type="match status" value="1"/>
</dbReference>
<feature type="compositionally biased region" description="Polar residues" evidence="12">
    <location>
        <begin position="7"/>
        <end position="18"/>
    </location>
</feature>
<proteinExistence type="inferred from homology"/>
<evidence type="ECO:0000256" key="5">
    <source>
        <dbReference type="ARBA" id="ARBA00022741"/>
    </source>
</evidence>
<evidence type="ECO:0000256" key="12">
    <source>
        <dbReference type="SAM" id="MobiDB-lite"/>
    </source>
</evidence>
<comment type="catalytic activity">
    <reaction evidence="9">
        <text>L-seryl-[protein] + ATP = O-phospho-L-seryl-[protein] + ADP + H(+)</text>
        <dbReference type="Rhea" id="RHEA:17989"/>
        <dbReference type="Rhea" id="RHEA-COMP:9863"/>
        <dbReference type="Rhea" id="RHEA-COMP:11604"/>
        <dbReference type="ChEBI" id="CHEBI:15378"/>
        <dbReference type="ChEBI" id="CHEBI:29999"/>
        <dbReference type="ChEBI" id="CHEBI:30616"/>
        <dbReference type="ChEBI" id="CHEBI:83421"/>
        <dbReference type="ChEBI" id="CHEBI:456216"/>
        <dbReference type="EC" id="2.7.11.1"/>
    </reaction>
</comment>
<evidence type="ECO:0000256" key="10">
    <source>
        <dbReference type="PROSITE-ProRule" id="PRU10141"/>
    </source>
</evidence>
<name>A0ABR2VWG0_9FUNG</name>
<dbReference type="InterPro" id="IPR011009">
    <property type="entry name" value="Kinase-like_dom_sf"/>
</dbReference>
<keyword evidence="7 10" id="KW-0067">ATP-binding</keyword>
<accession>A0ABR2VWG0</accession>
<dbReference type="Proteomes" id="UP001479436">
    <property type="component" value="Unassembled WGS sequence"/>
</dbReference>
<dbReference type="SUPFAM" id="SSF56112">
    <property type="entry name" value="Protein kinase-like (PK-like)"/>
    <property type="match status" value="1"/>
</dbReference>
<evidence type="ECO:0000313" key="14">
    <source>
        <dbReference type="EMBL" id="KAK9708034.1"/>
    </source>
</evidence>
<keyword evidence="15" id="KW-1185">Reference proteome</keyword>
<evidence type="ECO:0000259" key="13">
    <source>
        <dbReference type="PROSITE" id="PS50011"/>
    </source>
</evidence>
<evidence type="ECO:0000256" key="8">
    <source>
        <dbReference type="ARBA" id="ARBA00047899"/>
    </source>
</evidence>
<feature type="compositionally biased region" description="Low complexity" evidence="12">
    <location>
        <begin position="19"/>
        <end position="33"/>
    </location>
</feature>
<gene>
    <name evidence="14" type="primary">PKH1</name>
    <name evidence="14" type="ORF">K7432_009854</name>
</gene>